<comment type="caution">
    <text evidence="3">The sequence shown here is derived from an EMBL/GenBank/DDBJ whole genome shotgun (WGS) entry which is preliminary data.</text>
</comment>
<feature type="region of interest" description="Disordered" evidence="1">
    <location>
        <begin position="80"/>
        <end position="112"/>
    </location>
</feature>
<proteinExistence type="predicted"/>
<gene>
    <name evidence="3" type="ORF">C2E21_1210</name>
</gene>
<evidence type="ECO:0000313" key="3">
    <source>
        <dbReference type="EMBL" id="PRW60601.1"/>
    </source>
</evidence>
<feature type="compositionally biased region" description="Low complexity" evidence="1">
    <location>
        <begin position="80"/>
        <end position="89"/>
    </location>
</feature>
<dbReference type="GO" id="GO:0016747">
    <property type="term" value="F:acyltransferase activity, transferring groups other than amino-acyl groups"/>
    <property type="evidence" value="ECO:0007669"/>
    <property type="project" value="InterPro"/>
</dbReference>
<dbReference type="OrthoDB" id="514891at2759"/>
<sequence length="150" mass="16741">MTPAEELRGNGLAGLLLAKAEALARTLPSAAALLSVTVPANRTMRRLFERRGFRQQRRVVAWPETPAALAAHDRMTAVAQAQHAQQAQQERQHEQQEARQIQQQPTAPPQQNPQCCRFYIDACGFDHPQLWASTGGPRIDILPFFKPLGR</sequence>
<dbReference type="InterPro" id="IPR000182">
    <property type="entry name" value="GNAT_dom"/>
</dbReference>
<protein>
    <submittedName>
        <fullName evidence="3">Acetyltransferase</fullName>
    </submittedName>
</protein>
<dbReference type="SUPFAM" id="SSF55729">
    <property type="entry name" value="Acyl-CoA N-acyltransferases (Nat)"/>
    <property type="match status" value="1"/>
</dbReference>
<feature type="domain" description="N-acetyltransferase" evidence="2">
    <location>
        <begin position="5"/>
        <end position="53"/>
    </location>
</feature>
<evidence type="ECO:0000256" key="1">
    <source>
        <dbReference type="SAM" id="MobiDB-lite"/>
    </source>
</evidence>
<organism evidence="3 4">
    <name type="scientific">Chlorella sorokiniana</name>
    <name type="common">Freshwater green alga</name>
    <dbReference type="NCBI Taxonomy" id="3076"/>
    <lineage>
        <taxon>Eukaryota</taxon>
        <taxon>Viridiplantae</taxon>
        <taxon>Chlorophyta</taxon>
        <taxon>core chlorophytes</taxon>
        <taxon>Trebouxiophyceae</taxon>
        <taxon>Chlorellales</taxon>
        <taxon>Chlorellaceae</taxon>
        <taxon>Chlorella clade</taxon>
        <taxon>Chlorella</taxon>
    </lineage>
</organism>
<dbReference type="AlphaFoldDB" id="A0A2P6U2R1"/>
<evidence type="ECO:0000259" key="2">
    <source>
        <dbReference type="Pfam" id="PF00583"/>
    </source>
</evidence>
<dbReference type="Proteomes" id="UP000239899">
    <property type="component" value="Unassembled WGS sequence"/>
</dbReference>
<dbReference type="EMBL" id="LHPG02000002">
    <property type="protein sequence ID" value="PRW60601.1"/>
    <property type="molecule type" value="Genomic_DNA"/>
</dbReference>
<keyword evidence="4" id="KW-1185">Reference proteome</keyword>
<dbReference type="Pfam" id="PF00583">
    <property type="entry name" value="Acetyltransf_1"/>
    <property type="match status" value="1"/>
</dbReference>
<dbReference type="InterPro" id="IPR016181">
    <property type="entry name" value="Acyl_CoA_acyltransferase"/>
</dbReference>
<dbReference type="Gene3D" id="3.40.630.30">
    <property type="match status" value="1"/>
</dbReference>
<accession>A0A2P6U2R1</accession>
<reference evidence="3 4" key="1">
    <citation type="journal article" date="2018" name="Plant J.">
        <title>Genome sequences of Chlorella sorokiniana UTEX 1602 and Micractinium conductrix SAG 241.80: implications to maltose excretion by a green alga.</title>
        <authorList>
            <person name="Arriola M.B."/>
            <person name="Velmurugan N."/>
            <person name="Zhang Y."/>
            <person name="Plunkett M.H."/>
            <person name="Hondzo H."/>
            <person name="Barney B.M."/>
        </authorList>
    </citation>
    <scope>NUCLEOTIDE SEQUENCE [LARGE SCALE GENOMIC DNA]</scope>
    <source>
        <strain evidence="4">UTEX 1602</strain>
    </source>
</reference>
<name>A0A2P6U2R1_CHLSO</name>
<evidence type="ECO:0000313" key="4">
    <source>
        <dbReference type="Proteomes" id="UP000239899"/>
    </source>
</evidence>